<dbReference type="EMBL" id="VXIV02001877">
    <property type="protein sequence ID" value="KAF6028943.1"/>
    <property type="molecule type" value="Genomic_DNA"/>
</dbReference>
<dbReference type="GO" id="GO:0009066">
    <property type="term" value="P:aspartate family amino acid metabolic process"/>
    <property type="evidence" value="ECO:0007669"/>
    <property type="project" value="UniProtKB-ARBA"/>
</dbReference>
<dbReference type="InterPro" id="IPR027473">
    <property type="entry name" value="L-asparaginase_C"/>
</dbReference>
<dbReference type="Pfam" id="PF17763">
    <property type="entry name" value="Asparaginase_C"/>
    <property type="match status" value="1"/>
</dbReference>
<dbReference type="AlphaFoldDB" id="A0A7J7JSR8"/>
<sequence length="189" mass="20435">MAGQHFDIPEVCLFFDSQLLRGNRTTKISAETLEAYASPNFPVLGEVEVNISVDEDLILEPSPDPFTTYVDISPNIAVVRLYPDMSLASLKAALASPVKGVVLQCYGAGNFPSNNKKLLDAIKNAVKRKVVVVDNTQCLHGSVVFSYAAGANTADLKKDVCLPICETAIKNGERKAVNDICNKEVLTSF</sequence>
<dbReference type="PIRSF" id="PIRSF500176">
    <property type="entry name" value="L_ASNase"/>
    <property type="match status" value="1"/>
</dbReference>
<dbReference type="EC" id="3.5.1.1" evidence="1"/>
<evidence type="ECO:0000313" key="5">
    <source>
        <dbReference type="Proteomes" id="UP000593567"/>
    </source>
</evidence>
<comment type="caution">
    <text evidence="4">The sequence shown here is derived from an EMBL/GenBank/DDBJ whole genome shotgun (WGS) entry which is preliminary data.</text>
</comment>
<dbReference type="PANTHER" id="PTHR11707:SF28">
    <property type="entry name" value="60 KDA LYSOPHOSPHOLIPASE"/>
    <property type="match status" value="1"/>
</dbReference>
<evidence type="ECO:0000256" key="1">
    <source>
        <dbReference type="ARBA" id="ARBA00012920"/>
    </source>
</evidence>
<dbReference type="GO" id="GO:0004067">
    <property type="term" value="F:asparaginase activity"/>
    <property type="evidence" value="ECO:0007669"/>
    <property type="project" value="UniProtKB-UniRule"/>
</dbReference>
<proteinExistence type="predicted"/>
<dbReference type="SMART" id="SM00870">
    <property type="entry name" value="Asparaginase"/>
    <property type="match status" value="1"/>
</dbReference>
<feature type="domain" description="Asparaginase/glutaminase C-terminal" evidence="3">
    <location>
        <begin position="75"/>
        <end position="152"/>
    </location>
</feature>
<evidence type="ECO:0000259" key="3">
    <source>
        <dbReference type="Pfam" id="PF17763"/>
    </source>
</evidence>
<dbReference type="PROSITE" id="PS51732">
    <property type="entry name" value="ASN_GLN_ASE_3"/>
    <property type="match status" value="1"/>
</dbReference>
<dbReference type="PANTHER" id="PTHR11707">
    <property type="entry name" value="L-ASPARAGINASE"/>
    <property type="match status" value="1"/>
</dbReference>
<evidence type="ECO:0000313" key="4">
    <source>
        <dbReference type="EMBL" id="KAF6028943.1"/>
    </source>
</evidence>
<dbReference type="InterPro" id="IPR027474">
    <property type="entry name" value="L-asparaginase_N"/>
</dbReference>
<accession>A0A7J7JSR8</accession>
<dbReference type="InterPro" id="IPR036152">
    <property type="entry name" value="Asp/glu_Ase-like_sf"/>
</dbReference>
<dbReference type="Gene3D" id="3.40.50.40">
    <property type="match status" value="1"/>
</dbReference>
<organism evidence="4 5">
    <name type="scientific">Bugula neritina</name>
    <name type="common">Brown bryozoan</name>
    <name type="synonym">Sertularia neritina</name>
    <dbReference type="NCBI Taxonomy" id="10212"/>
    <lineage>
        <taxon>Eukaryota</taxon>
        <taxon>Metazoa</taxon>
        <taxon>Spiralia</taxon>
        <taxon>Lophotrochozoa</taxon>
        <taxon>Bryozoa</taxon>
        <taxon>Gymnolaemata</taxon>
        <taxon>Cheilostomatida</taxon>
        <taxon>Flustrina</taxon>
        <taxon>Buguloidea</taxon>
        <taxon>Bugulidae</taxon>
        <taxon>Bugula</taxon>
    </lineage>
</organism>
<dbReference type="InterPro" id="IPR037152">
    <property type="entry name" value="L-asparaginase_N_sf"/>
</dbReference>
<dbReference type="InterPro" id="IPR040919">
    <property type="entry name" value="Asparaginase_C"/>
</dbReference>
<dbReference type="InterPro" id="IPR006034">
    <property type="entry name" value="Asparaginase/glutaminase-like"/>
</dbReference>
<feature type="domain" description="L-asparaginase N-terminal" evidence="2">
    <location>
        <begin position="4"/>
        <end position="56"/>
    </location>
</feature>
<protein>
    <recommendedName>
        <fullName evidence="1">asparaginase</fullName>
        <ecNumber evidence="1">3.5.1.1</ecNumber>
    </recommendedName>
</protein>
<name>A0A7J7JSR8_BUGNE</name>
<dbReference type="OrthoDB" id="542841at2759"/>
<dbReference type="Pfam" id="PF00710">
    <property type="entry name" value="Asparaginase"/>
    <property type="match status" value="1"/>
</dbReference>
<dbReference type="SUPFAM" id="SSF53774">
    <property type="entry name" value="Glutaminase/Asparaginase"/>
    <property type="match status" value="1"/>
</dbReference>
<evidence type="ECO:0000259" key="2">
    <source>
        <dbReference type="Pfam" id="PF00710"/>
    </source>
</evidence>
<reference evidence="4" key="1">
    <citation type="submission" date="2020-06" db="EMBL/GenBank/DDBJ databases">
        <title>Draft genome of Bugula neritina, a colonial animal packing powerful symbionts and potential medicines.</title>
        <authorList>
            <person name="Rayko M."/>
        </authorList>
    </citation>
    <scope>NUCLEOTIDE SEQUENCE [LARGE SCALE GENOMIC DNA]</scope>
    <source>
        <strain evidence="4">Kwan_BN1</strain>
    </source>
</reference>
<dbReference type="Proteomes" id="UP000593567">
    <property type="component" value="Unassembled WGS sequence"/>
</dbReference>
<dbReference type="PIRSF" id="PIRSF001220">
    <property type="entry name" value="L-ASNase_gatD"/>
    <property type="match status" value="1"/>
</dbReference>
<gene>
    <name evidence="4" type="ORF">EB796_012751</name>
</gene>
<keyword evidence="5" id="KW-1185">Reference proteome</keyword>
<dbReference type="Gene3D" id="3.40.50.1170">
    <property type="entry name" value="L-asparaginase, N-terminal domain"/>
    <property type="match status" value="1"/>
</dbReference>